<name>A0ABR2H8C6_9EUKA</name>
<organism evidence="1 2">
    <name type="scientific">Tritrichomonas musculus</name>
    <dbReference type="NCBI Taxonomy" id="1915356"/>
    <lineage>
        <taxon>Eukaryota</taxon>
        <taxon>Metamonada</taxon>
        <taxon>Parabasalia</taxon>
        <taxon>Tritrichomonadida</taxon>
        <taxon>Tritrichomonadidae</taxon>
        <taxon>Tritrichomonas</taxon>
    </lineage>
</organism>
<comment type="caution">
    <text evidence="1">The sequence shown here is derived from an EMBL/GenBank/DDBJ whole genome shotgun (WGS) entry which is preliminary data.</text>
</comment>
<proteinExistence type="predicted"/>
<accession>A0ABR2H8C6</accession>
<evidence type="ECO:0000313" key="2">
    <source>
        <dbReference type="Proteomes" id="UP001470230"/>
    </source>
</evidence>
<evidence type="ECO:0000313" key="1">
    <source>
        <dbReference type="EMBL" id="KAK8842470.1"/>
    </source>
</evidence>
<dbReference type="Proteomes" id="UP001470230">
    <property type="component" value="Unassembled WGS sequence"/>
</dbReference>
<dbReference type="EMBL" id="JAPFFF010000038">
    <property type="protein sequence ID" value="KAK8842470.1"/>
    <property type="molecule type" value="Genomic_DNA"/>
</dbReference>
<sequence>METENNENSNFHHEFVYKNRAYPYDFRSSIQCSDYIYENLDFFIHHPKTSLIDNEECPDFTKESVESFVSYISHPNSQIELNNGNVYTFKALSDKYGIKSLQNETKNYIVQHGKELIIQNIKEKNSLSLDEEKTVSHNLIDFIDSNQLLILPISFVYRIFQTYRMENANDHYDHDKETKIMNFF</sequence>
<protein>
    <submittedName>
        <fullName evidence="1">Uncharacterized protein</fullName>
    </submittedName>
</protein>
<keyword evidence="2" id="KW-1185">Reference proteome</keyword>
<reference evidence="1 2" key="1">
    <citation type="submission" date="2024-04" db="EMBL/GenBank/DDBJ databases">
        <title>Tritrichomonas musculus Genome.</title>
        <authorList>
            <person name="Alves-Ferreira E."/>
            <person name="Grigg M."/>
            <person name="Lorenzi H."/>
            <person name="Galac M."/>
        </authorList>
    </citation>
    <scope>NUCLEOTIDE SEQUENCE [LARGE SCALE GENOMIC DNA]</scope>
    <source>
        <strain evidence="1 2">EAF2021</strain>
    </source>
</reference>
<gene>
    <name evidence="1" type="ORF">M9Y10_026058</name>
</gene>